<name>A0AAN6P990_9PEZI</name>
<feature type="region of interest" description="Disordered" evidence="1">
    <location>
        <begin position="303"/>
        <end position="368"/>
    </location>
</feature>
<dbReference type="GO" id="GO:0004650">
    <property type="term" value="F:polygalacturonase activity"/>
    <property type="evidence" value="ECO:0007669"/>
    <property type="project" value="InterPro"/>
</dbReference>
<dbReference type="AlphaFoldDB" id="A0AAN6P990"/>
<dbReference type="Gene3D" id="2.160.20.10">
    <property type="entry name" value="Single-stranded right-handed beta-helix, Pectin lyase-like"/>
    <property type="match status" value="2"/>
</dbReference>
<comment type="caution">
    <text evidence="3">The sequence shown here is derived from an EMBL/GenBank/DDBJ whole genome shotgun (WGS) entry which is preliminary data.</text>
</comment>
<reference evidence="4" key="1">
    <citation type="journal article" date="2023" name="Mol. Phylogenet. Evol.">
        <title>Genome-scale phylogeny and comparative genomics of the fungal order Sordariales.</title>
        <authorList>
            <person name="Hensen N."/>
            <person name="Bonometti L."/>
            <person name="Westerberg I."/>
            <person name="Brannstrom I.O."/>
            <person name="Guillou S."/>
            <person name="Cros-Aarteil S."/>
            <person name="Calhoun S."/>
            <person name="Haridas S."/>
            <person name="Kuo A."/>
            <person name="Mondo S."/>
            <person name="Pangilinan J."/>
            <person name="Riley R."/>
            <person name="LaButti K."/>
            <person name="Andreopoulos B."/>
            <person name="Lipzen A."/>
            <person name="Chen C."/>
            <person name="Yan M."/>
            <person name="Daum C."/>
            <person name="Ng V."/>
            <person name="Clum A."/>
            <person name="Steindorff A."/>
            <person name="Ohm R.A."/>
            <person name="Martin F."/>
            <person name="Silar P."/>
            <person name="Natvig D.O."/>
            <person name="Lalanne C."/>
            <person name="Gautier V."/>
            <person name="Ament-Velasquez S.L."/>
            <person name="Kruys A."/>
            <person name="Hutchinson M.I."/>
            <person name="Powell A.J."/>
            <person name="Barry K."/>
            <person name="Miller A.N."/>
            <person name="Grigoriev I.V."/>
            <person name="Debuchy R."/>
            <person name="Gladieux P."/>
            <person name="Hiltunen Thoren M."/>
            <person name="Johannesson H."/>
        </authorList>
    </citation>
    <scope>NUCLEOTIDE SEQUENCE [LARGE SCALE GENOMIC DNA]</scope>
    <source>
        <strain evidence="4">CBS 284.82</strain>
    </source>
</reference>
<proteinExistence type="predicted"/>
<protein>
    <submittedName>
        <fullName evidence="3">Glucan endo-1,3-beta-glucosidase</fullName>
    </submittedName>
</protein>
<evidence type="ECO:0000313" key="3">
    <source>
        <dbReference type="EMBL" id="KAK4034111.1"/>
    </source>
</evidence>
<sequence length="734" mass="77339">MLLLFSLALALATAVSVSGPAPLHNATGYWYEHIEHNGISPTISNGGNWTVFRNRAINTGDSTGTRDSGRFGSTGQPAVVYFPAGTYLVQSTIKSAIGTVIMGDPTNLPTIKAAPGFTGTYLLFGHDQRYPGLVGFFHGVKNLVLDSTAVPPTKAIVLLEWSVSQNNLLSNVQFNMPIGAAAHVGVLTQGLCSALIMNDLLFSGGGVGVELTATQYHLKSLRFQDVQTGIRLASVLQATAQALTFEGCSVGIDTSTGGSGMLNLMDSTATNTSVLVAAAAASNSTSGSLVLENVSVDDSVLARRPSKPAQPPPSPDPSPRATPGSAATPTPHNATSPTPIYSPGHLTPVTRPSTLINTTTNAYPTLPPPTYATHPLTRILNVKSHPGGPVVHGDGIHDDTAALQAILNTAATQEKAWTQLSATGAKFADAENPRAMIRVGAREQQEGGEVETLAGIAQMSDFILTTSDVLPGLVLMEVNMRGAEAGDVGFWNCHFRVGGARGPEGCLAARLSLHLREGSRSYWEDVWSWTADHDLDAVTTTSTGTGGGGNHDVYPGVAGGFLIEAKRGTWMLGMGVEHNVLYQVNINKAENVFIGLQQGESAYWQGKGNTLLAPAPWIESLLESDPDFSWCGDNEAERISHSKNLNIYSSGFWNFVAGPQRTMCAEDCQDNAALYESNEKMYVYGFTAINNRNLLLERGGGGNVSVVATRAANAGAAMDGFKTGTVAGYFGQSE</sequence>
<keyword evidence="4" id="KW-1185">Reference proteome</keyword>
<dbReference type="Pfam" id="PF12708">
    <property type="entry name" value="Pect-lyase_RHGA_epim"/>
    <property type="match status" value="1"/>
</dbReference>
<feature type="compositionally biased region" description="Polar residues" evidence="1">
    <location>
        <begin position="325"/>
        <end position="339"/>
    </location>
</feature>
<evidence type="ECO:0000313" key="4">
    <source>
        <dbReference type="Proteomes" id="UP001303115"/>
    </source>
</evidence>
<organism evidence="3 4">
    <name type="scientific">Parachaetomium inaequale</name>
    <dbReference type="NCBI Taxonomy" id="2588326"/>
    <lineage>
        <taxon>Eukaryota</taxon>
        <taxon>Fungi</taxon>
        <taxon>Dikarya</taxon>
        <taxon>Ascomycota</taxon>
        <taxon>Pezizomycotina</taxon>
        <taxon>Sordariomycetes</taxon>
        <taxon>Sordariomycetidae</taxon>
        <taxon>Sordariales</taxon>
        <taxon>Chaetomiaceae</taxon>
        <taxon>Parachaetomium</taxon>
    </lineage>
</organism>
<dbReference type="InterPro" id="IPR011050">
    <property type="entry name" value="Pectin_lyase_fold/virulence"/>
</dbReference>
<dbReference type="PANTHER" id="PTHR33928">
    <property type="entry name" value="POLYGALACTURONASE QRT3"/>
    <property type="match status" value="1"/>
</dbReference>
<evidence type="ECO:0000256" key="1">
    <source>
        <dbReference type="SAM" id="MobiDB-lite"/>
    </source>
</evidence>
<dbReference type="InterPro" id="IPR039279">
    <property type="entry name" value="QRT3-like"/>
</dbReference>
<dbReference type="CDD" id="cd23668">
    <property type="entry name" value="GH55_beta13glucanase-like"/>
    <property type="match status" value="1"/>
</dbReference>
<dbReference type="SUPFAM" id="SSF51126">
    <property type="entry name" value="Pectin lyase-like"/>
    <property type="match status" value="2"/>
</dbReference>
<dbReference type="EMBL" id="MU854494">
    <property type="protein sequence ID" value="KAK4034111.1"/>
    <property type="molecule type" value="Genomic_DNA"/>
</dbReference>
<dbReference type="Proteomes" id="UP001303115">
    <property type="component" value="Unassembled WGS sequence"/>
</dbReference>
<gene>
    <name evidence="3" type="ORF">C8A01DRAFT_49422</name>
</gene>
<evidence type="ECO:0000259" key="2">
    <source>
        <dbReference type="Pfam" id="PF12708"/>
    </source>
</evidence>
<feature type="compositionally biased region" description="Pro residues" evidence="1">
    <location>
        <begin position="308"/>
        <end position="320"/>
    </location>
</feature>
<dbReference type="InterPro" id="IPR012334">
    <property type="entry name" value="Pectin_lyas_fold"/>
</dbReference>
<feature type="domain" description="Rhamnogalacturonase A/B/Epimerase-like pectate lyase" evidence="2">
    <location>
        <begin position="54"/>
        <end position="253"/>
    </location>
</feature>
<accession>A0AAN6P990</accession>
<dbReference type="InterPro" id="IPR024535">
    <property type="entry name" value="RHGA/B-epi-like_pectate_lyase"/>
</dbReference>
<dbReference type="PANTHER" id="PTHR33928:SF2">
    <property type="entry name" value="PECTATE LYASE SUPERFAMILY PROTEIN DOMAIN-CONTAINING PROTEIN-RELATED"/>
    <property type="match status" value="1"/>
</dbReference>